<feature type="transmembrane region" description="Helical" evidence="5">
    <location>
        <begin position="62"/>
        <end position="82"/>
    </location>
</feature>
<evidence type="ECO:0000313" key="6">
    <source>
        <dbReference type="EMBL" id="HAE9353335.1"/>
    </source>
</evidence>
<evidence type="ECO:0000256" key="4">
    <source>
        <dbReference type="ARBA" id="ARBA00023136"/>
    </source>
</evidence>
<dbReference type="Pfam" id="PF04610">
    <property type="entry name" value="TrbL"/>
    <property type="match status" value="1"/>
</dbReference>
<dbReference type="GO" id="GO:0030255">
    <property type="term" value="P:protein secretion by the type IV secretion system"/>
    <property type="evidence" value="ECO:0007669"/>
    <property type="project" value="InterPro"/>
</dbReference>
<dbReference type="InterPro" id="IPR007688">
    <property type="entry name" value="Conjugal_tfr_TrbL/VirB6"/>
</dbReference>
<name>A0A739DEI4_SALMO</name>
<protein>
    <submittedName>
        <fullName evidence="6">Type IV secretion system protein</fullName>
    </submittedName>
</protein>
<evidence type="ECO:0000256" key="3">
    <source>
        <dbReference type="ARBA" id="ARBA00022989"/>
    </source>
</evidence>
<feature type="transmembrane region" description="Helical" evidence="5">
    <location>
        <begin position="22"/>
        <end position="42"/>
    </location>
</feature>
<keyword evidence="2 5" id="KW-0812">Transmembrane</keyword>
<keyword evidence="3 5" id="KW-1133">Transmembrane helix</keyword>
<dbReference type="EMBL" id="DAATOC010000031">
    <property type="protein sequence ID" value="HAE9353335.1"/>
    <property type="molecule type" value="Genomic_DNA"/>
</dbReference>
<gene>
    <name evidence="6" type="ORF">G4Y05_002922</name>
</gene>
<comment type="subcellular location">
    <subcellularLocation>
        <location evidence="1">Membrane</location>
        <topology evidence="1">Multi-pass membrane protein</topology>
    </subcellularLocation>
</comment>
<organism evidence="6">
    <name type="scientific">Salmonella montevideo</name>
    <dbReference type="NCBI Taxonomy" id="115981"/>
    <lineage>
        <taxon>Bacteria</taxon>
        <taxon>Pseudomonadati</taxon>
        <taxon>Pseudomonadota</taxon>
        <taxon>Gammaproteobacteria</taxon>
        <taxon>Enterobacterales</taxon>
        <taxon>Enterobacteriaceae</taxon>
        <taxon>Salmonella</taxon>
    </lineage>
</organism>
<proteinExistence type="predicted"/>
<evidence type="ECO:0000256" key="5">
    <source>
        <dbReference type="SAM" id="Phobius"/>
    </source>
</evidence>
<feature type="transmembrane region" description="Helical" evidence="5">
    <location>
        <begin position="142"/>
        <end position="165"/>
    </location>
</feature>
<reference evidence="6" key="1">
    <citation type="journal article" date="2018" name="Genome Biol.">
        <title>SKESA: strategic k-mer extension for scrupulous assemblies.</title>
        <authorList>
            <person name="Souvorov A."/>
            <person name="Agarwala R."/>
            <person name="Lipman D.J."/>
        </authorList>
    </citation>
    <scope>NUCLEOTIDE SEQUENCE</scope>
    <source>
        <strain evidence="6">09-2247</strain>
    </source>
</reference>
<sequence>MAIEVAQPVFNAINTATQSQMASMNTVMSVIGIVIGGFWIVYIQMKSLYWYFDGLTVIFKDILFTILKASIILYMALSVSWYNSTVIPVVTDFPVWLGNTISGTTHNSGNLVDGLINAYYDGFIALVNSIKFSIWDAAGNTIFIAVCSVLFYVLGGLPFLGVAIGTLITLKAATAIILILGPIFIGFLLFPQTSQYFWGWVGTIGGFMLTQVLFAVVLGLEISYINNFIIKDGVINT</sequence>
<evidence type="ECO:0000256" key="1">
    <source>
        <dbReference type="ARBA" id="ARBA00004141"/>
    </source>
</evidence>
<dbReference type="GO" id="GO:0016020">
    <property type="term" value="C:membrane"/>
    <property type="evidence" value="ECO:0007669"/>
    <property type="project" value="UniProtKB-SubCell"/>
</dbReference>
<feature type="non-terminal residue" evidence="6">
    <location>
        <position position="237"/>
    </location>
</feature>
<evidence type="ECO:0000256" key="2">
    <source>
        <dbReference type="ARBA" id="ARBA00022692"/>
    </source>
</evidence>
<keyword evidence="4 5" id="KW-0472">Membrane</keyword>
<dbReference type="AlphaFoldDB" id="A0A739DEI4"/>
<comment type="caution">
    <text evidence="6">The sequence shown here is derived from an EMBL/GenBank/DDBJ whole genome shotgun (WGS) entry which is preliminary data.</text>
</comment>
<reference evidence="6" key="2">
    <citation type="submission" date="2018-07" db="EMBL/GenBank/DDBJ databases">
        <authorList>
            <consortium name="NCBI Pathogen Detection Project"/>
        </authorList>
    </citation>
    <scope>NUCLEOTIDE SEQUENCE</scope>
    <source>
        <strain evidence="6">09-2247</strain>
    </source>
</reference>
<feature type="transmembrane region" description="Helical" evidence="5">
    <location>
        <begin position="196"/>
        <end position="220"/>
    </location>
</feature>
<accession>A0A739DEI4</accession>
<feature type="transmembrane region" description="Helical" evidence="5">
    <location>
        <begin position="172"/>
        <end position="190"/>
    </location>
</feature>